<gene>
    <name evidence="3" type="ORF">HNQ77_005352</name>
</gene>
<evidence type="ECO:0000259" key="2">
    <source>
        <dbReference type="Pfam" id="PF02517"/>
    </source>
</evidence>
<dbReference type="InterPro" id="IPR003675">
    <property type="entry name" value="Rce1/LyrA-like_dom"/>
</dbReference>
<reference evidence="3 4" key="1">
    <citation type="submission" date="2020-08" db="EMBL/GenBank/DDBJ databases">
        <title>Genomic Encyclopedia of Type Strains, Phase IV (KMG-IV): sequencing the most valuable type-strain genomes for metagenomic binning, comparative biology and taxonomic classification.</title>
        <authorList>
            <person name="Goeker M."/>
        </authorList>
    </citation>
    <scope>NUCLEOTIDE SEQUENCE [LARGE SCALE GENOMIC DNA]</scope>
    <source>
        <strain evidence="3 4">DSM 103733</strain>
    </source>
</reference>
<keyword evidence="1" id="KW-0472">Membrane</keyword>
<dbReference type="Pfam" id="PF02517">
    <property type="entry name" value="Rce1-like"/>
    <property type="match status" value="1"/>
</dbReference>
<evidence type="ECO:0000256" key="1">
    <source>
        <dbReference type="SAM" id="Phobius"/>
    </source>
</evidence>
<organism evidence="3 4">
    <name type="scientific">Silvibacterium bohemicum</name>
    <dbReference type="NCBI Taxonomy" id="1577686"/>
    <lineage>
        <taxon>Bacteria</taxon>
        <taxon>Pseudomonadati</taxon>
        <taxon>Acidobacteriota</taxon>
        <taxon>Terriglobia</taxon>
        <taxon>Terriglobales</taxon>
        <taxon>Acidobacteriaceae</taxon>
        <taxon>Silvibacterium</taxon>
    </lineage>
</organism>
<keyword evidence="4" id="KW-1185">Reference proteome</keyword>
<keyword evidence="1" id="KW-0812">Transmembrane</keyword>
<feature type="transmembrane region" description="Helical" evidence="1">
    <location>
        <begin position="281"/>
        <end position="300"/>
    </location>
</feature>
<feature type="domain" description="CAAX prenyl protease 2/Lysostaphin resistance protein A-like" evidence="2">
    <location>
        <begin position="152"/>
        <end position="242"/>
    </location>
</feature>
<proteinExistence type="predicted"/>
<feature type="transmembrane region" description="Helical" evidence="1">
    <location>
        <begin position="33"/>
        <end position="54"/>
    </location>
</feature>
<protein>
    <recommendedName>
        <fullName evidence="2">CAAX prenyl protease 2/Lysostaphin resistance protein A-like domain-containing protein</fullName>
    </recommendedName>
</protein>
<evidence type="ECO:0000313" key="3">
    <source>
        <dbReference type="EMBL" id="MBB6147356.1"/>
    </source>
</evidence>
<accession>A0A841K1C5</accession>
<dbReference type="PANTHER" id="PTHR39430">
    <property type="entry name" value="MEMBRANE-ASSOCIATED PROTEASE-RELATED"/>
    <property type="match status" value="1"/>
</dbReference>
<feature type="transmembrane region" description="Helical" evidence="1">
    <location>
        <begin position="110"/>
        <end position="137"/>
    </location>
</feature>
<evidence type="ECO:0000313" key="4">
    <source>
        <dbReference type="Proteomes" id="UP000538666"/>
    </source>
</evidence>
<comment type="caution">
    <text evidence="3">The sequence shown here is derived from an EMBL/GenBank/DDBJ whole genome shotgun (WGS) entry which is preliminary data.</text>
</comment>
<dbReference type="RefSeq" id="WP_156186130.1">
    <property type="nucleotide sequence ID" value="NZ_JACHEK010000014.1"/>
</dbReference>
<feature type="transmembrane region" description="Helical" evidence="1">
    <location>
        <begin position="183"/>
        <end position="200"/>
    </location>
</feature>
<sequence length="321" mass="35860">MSMKNRIQEGIYQQTSRFRLINVFFRHGELRSLWGILLFAAIYMSLQTAVASPLEHIFGAWNGRSHLITPGNHLTREVIQSAVLLISTVLMARVEGRRIAAYNFGDNSGWIHLCWGLVAGFAALSILVGILWSLHLLMFDGVGLHGTSVIKFALAWAVSLIVGCFWEIALLRGYLQFTLTRGIGFWFAALTLSLLFSLLIGTHRAGFLYIGNAFVFEMVLFLSLWYTGSLWWAVGFNTAWDWAETYFFGTSNSGLVSEGHLLSTHLTGSILWSGGKIGPEGGLFIPPLMILTSILMWLCWRRVERSTKAQTLAFAKQDSAN</sequence>
<feature type="transmembrane region" description="Helical" evidence="1">
    <location>
        <begin position="207"/>
        <end position="226"/>
    </location>
</feature>
<dbReference type="OrthoDB" id="324900at2"/>
<name>A0A841K1C5_9BACT</name>
<dbReference type="AlphaFoldDB" id="A0A841K1C5"/>
<dbReference type="PANTHER" id="PTHR39430:SF1">
    <property type="entry name" value="PROTEASE"/>
    <property type="match status" value="1"/>
</dbReference>
<dbReference type="Proteomes" id="UP000538666">
    <property type="component" value="Unassembled WGS sequence"/>
</dbReference>
<dbReference type="GO" id="GO:0080120">
    <property type="term" value="P:CAAX-box protein maturation"/>
    <property type="evidence" value="ECO:0007669"/>
    <property type="project" value="UniProtKB-ARBA"/>
</dbReference>
<feature type="transmembrane region" description="Helical" evidence="1">
    <location>
        <begin position="149"/>
        <end position="171"/>
    </location>
</feature>
<keyword evidence="1" id="KW-1133">Transmembrane helix</keyword>
<dbReference type="GO" id="GO:0004175">
    <property type="term" value="F:endopeptidase activity"/>
    <property type="evidence" value="ECO:0007669"/>
    <property type="project" value="UniProtKB-ARBA"/>
</dbReference>
<dbReference type="EMBL" id="JACHEK010000014">
    <property type="protein sequence ID" value="MBB6147356.1"/>
    <property type="molecule type" value="Genomic_DNA"/>
</dbReference>